<dbReference type="Proteomes" id="UP001443914">
    <property type="component" value="Unassembled WGS sequence"/>
</dbReference>
<organism evidence="2 3">
    <name type="scientific">Saponaria officinalis</name>
    <name type="common">Common soapwort</name>
    <name type="synonym">Lychnis saponaria</name>
    <dbReference type="NCBI Taxonomy" id="3572"/>
    <lineage>
        <taxon>Eukaryota</taxon>
        <taxon>Viridiplantae</taxon>
        <taxon>Streptophyta</taxon>
        <taxon>Embryophyta</taxon>
        <taxon>Tracheophyta</taxon>
        <taxon>Spermatophyta</taxon>
        <taxon>Magnoliopsida</taxon>
        <taxon>eudicotyledons</taxon>
        <taxon>Gunneridae</taxon>
        <taxon>Pentapetalae</taxon>
        <taxon>Caryophyllales</taxon>
        <taxon>Caryophyllaceae</taxon>
        <taxon>Caryophylleae</taxon>
        <taxon>Saponaria</taxon>
    </lineage>
</organism>
<name>A0AAW1IKR6_SAPOF</name>
<dbReference type="InterPro" id="IPR005135">
    <property type="entry name" value="Endo/exonuclease/phosphatase"/>
</dbReference>
<evidence type="ECO:0000259" key="1">
    <source>
        <dbReference type="Pfam" id="PF03372"/>
    </source>
</evidence>
<dbReference type="PANTHER" id="PTHR33710">
    <property type="entry name" value="BNAC02G09200D PROTEIN"/>
    <property type="match status" value="1"/>
</dbReference>
<keyword evidence="3" id="KW-1185">Reference proteome</keyword>
<evidence type="ECO:0000313" key="2">
    <source>
        <dbReference type="EMBL" id="KAK9689932.1"/>
    </source>
</evidence>
<dbReference type="AlphaFoldDB" id="A0AAW1IKR6"/>
<dbReference type="Gene3D" id="3.60.10.10">
    <property type="entry name" value="Endonuclease/exonuclease/phosphatase"/>
    <property type="match status" value="1"/>
</dbReference>
<gene>
    <name evidence="2" type="ORF">RND81_09G092200</name>
</gene>
<dbReference type="SUPFAM" id="SSF56219">
    <property type="entry name" value="DNase I-like"/>
    <property type="match status" value="1"/>
</dbReference>
<sequence>MRICSWNVRGCNNPLKLREVMDFLKRNHIDVFGILETRIRQGKVSKALDKFMSYRVISNYQHHLNGRIWVLWNLVTVCVQVVEIHGQFIHCYVVHNSTGVFFHATFVYASNDPIARRVLWSSLHQLCGTVQEWSVLEDFNVTRDNAERISSSPSCLSDMLDFNACLLGCGLDDLNCTGCEFTWSNKHEEPNRVWCKLDRALINDPWIRKFPSSSAIFMPAGISDHSPAMVTIFEERIPKAKFSFLNC</sequence>
<feature type="domain" description="Endonuclease/exonuclease/phosphatase" evidence="1">
    <location>
        <begin position="4"/>
        <end position="225"/>
    </location>
</feature>
<dbReference type="GO" id="GO:0003824">
    <property type="term" value="F:catalytic activity"/>
    <property type="evidence" value="ECO:0007669"/>
    <property type="project" value="InterPro"/>
</dbReference>
<protein>
    <recommendedName>
        <fullName evidence="1">Endonuclease/exonuclease/phosphatase domain-containing protein</fullName>
    </recommendedName>
</protein>
<evidence type="ECO:0000313" key="3">
    <source>
        <dbReference type="Proteomes" id="UP001443914"/>
    </source>
</evidence>
<dbReference type="PANTHER" id="PTHR33710:SF64">
    <property type="entry name" value="ENDONUCLEASE_EXONUCLEASE_PHOSPHATASE DOMAIN-CONTAINING PROTEIN"/>
    <property type="match status" value="1"/>
</dbReference>
<dbReference type="EMBL" id="JBDFQZ010000009">
    <property type="protein sequence ID" value="KAK9689932.1"/>
    <property type="molecule type" value="Genomic_DNA"/>
</dbReference>
<proteinExistence type="predicted"/>
<comment type="caution">
    <text evidence="2">The sequence shown here is derived from an EMBL/GenBank/DDBJ whole genome shotgun (WGS) entry which is preliminary data.</text>
</comment>
<accession>A0AAW1IKR6</accession>
<dbReference type="Pfam" id="PF03372">
    <property type="entry name" value="Exo_endo_phos"/>
    <property type="match status" value="1"/>
</dbReference>
<dbReference type="InterPro" id="IPR036691">
    <property type="entry name" value="Endo/exonu/phosph_ase_sf"/>
</dbReference>
<reference evidence="2" key="1">
    <citation type="submission" date="2024-03" db="EMBL/GenBank/DDBJ databases">
        <title>WGS assembly of Saponaria officinalis var. Norfolk2.</title>
        <authorList>
            <person name="Jenkins J."/>
            <person name="Shu S."/>
            <person name="Grimwood J."/>
            <person name="Barry K."/>
            <person name="Goodstein D."/>
            <person name="Schmutz J."/>
            <person name="Leebens-Mack J."/>
            <person name="Osbourn A."/>
        </authorList>
    </citation>
    <scope>NUCLEOTIDE SEQUENCE [LARGE SCALE GENOMIC DNA]</scope>
    <source>
        <strain evidence="2">JIC</strain>
    </source>
</reference>